<dbReference type="GO" id="GO:0003677">
    <property type="term" value="F:DNA binding"/>
    <property type="evidence" value="ECO:0007669"/>
    <property type="project" value="UniProtKB-UniRule"/>
</dbReference>
<sequence length="203" mass="22469">MSNRPATPRAPNHKDRLLKQGFKQFYEHGFAGTSVDTVLVEAGVPKGSFYHHFSSKESFALAVLHLYYERQQERRKKWFSAPDLSDYEMLTGYLDELVSDFTRNGAKRGCLVGKLSLELANSSDVFGSVLGTMLSTWQAAVEQVIARGQQAGTIRKDLPSAQLADTVLAAIQGALILDLTQRRIQAMRSISTVVSSLLRPPPL</sequence>
<dbReference type="AlphaFoldDB" id="A0A375EC25"/>
<dbReference type="SUPFAM" id="SSF46689">
    <property type="entry name" value="Homeodomain-like"/>
    <property type="match status" value="1"/>
</dbReference>
<evidence type="ECO:0000259" key="5">
    <source>
        <dbReference type="PROSITE" id="PS50977"/>
    </source>
</evidence>
<feature type="DNA-binding region" description="H-T-H motif" evidence="4">
    <location>
        <begin position="34"/>
        <end position="53"/>
    </location>
</feature>
<keyword evidence="3" id="KW-0804">Transcription</keyword>
<name>A0A375EC25_9BURK</name>
<evidence type="ECO:0000256" key="3">
    <source>
        <dbReference type="ARBA" id="ARBA00023163"/>
    </source>
</evidence>
<dbReference type="Proteomes" id="UP000256952">
    <property type="component" value="Chromosome CBM2613_b"/>
</dbReference>
<dbReference type="Gene3D" id="1.10.357.10">
    <property type="entry name" value="Tetracycline Repressor, domain 2"/>
    <property type="match status" value="1"/>
</dbReference>
<dbReference type="InterPro" id="IPR009057">
    <property type="entry name" value="Homeodomain-like_sf"/>
</dbReference>
<evidence type="ECO:0000256" key="2">
    <source>
        <dbReference type="ARBA" id="ARBA00023125"/>
    </source>
</evidence>
<dbReference type="Pfam" id="PF16925">
    <property type="entry name" value="TetR_C_13"/>
    <property type="match status" value="1"/>
</dbReference>
<organism evidence="6">
    <name type="scientific">Cupriavidus taiwanensis</name>
    <dbReference type="NCBI Taxonomy" id="164546"/>
    <lineage>
        <taxon>Bacteria</taxon>
        <taxon>Pseudomonadati</taxon>
        <taxon>Pseudomonadota</taxon>
        <taxon>Betaproteobacteria</taxon>
        <taxon>Burkholderiales</taxon>
        <taxon>Burkholderiaceae</taxon>
        <taxon>Cupriavidus</taxon>
    </lineage>
</organism>
<dbReference type="EMBL" id="OFTH01000047">
    <property type="protein sequence ID" value="SOZ72905.1"/>
    <property type="molecule type" value="Genomic_DNA"/>
</dbReference>
<dbReference type="InterPro" id="IPR001647">
    <property type="entry name" value="HTH_TetR"/>
</dbReference>
<reference evidence="6" key="1">
    <citation type="submission" date="2018-01" db="EMBL/GenBank/DDBJ databases">
        <authorList>
            <person name="Clerissi C."/>
        </authorList>
    </citation>
    <scope>NUCLEOTIDE SEQUENCE</scope>
    <source>
        <strain evidence="6">Cupriavidus taiwanensis STM 8556</strain>
    </source>
</reference>
<keyword evidence="1" id="KW-0805">Transcription regulation</keyword>
<dbReference type="PANTHER" id="PTHR47506">
    <property type="entry name" value="TRANSCRIPTIONAL REGULATORY PROTEIN"/>
    <property type="match status" value="1"/>
</dbReference>
<evidence type="ECO:0000313" key="6">
    <source>
        <dbReference type="EMBL" id="SOZ72905.1"/>
    </source>
</evidence>
<dbReference type="PRINTS" id="PR00455">
    <property type="entry name" value="HTHTETR"/>
</dbReference>
<feature type="domain" description="HTH tetR-type" evidence="5">
    <location>
        <begin position="11"/>
        <end position="71"/>
    </location>
</feature>
<proteinExistence type="predicted"/>
<accession>A0A375EC25</accession>
<dbReference type="Pfam" id="PF00440">
    <property type="entry name" value="TetR_N"/>
    <property type="match status" value="1"/>
</dbReference>
<dbReference type="InterPro" id="IPR036271">
    <property type="entry name" value="Tet_transcr_reg_TetR-rel_C_sf"/>
</dbReference>
<evidence type="ECO:0000256" key="1">
    <source>
        <dbReference type="ARBA" id="ARBA00023015"/>
    </source>
</evidence>
<keyword evidence="2 4" id="KW-0238">DNA-binding</keyword>
<gene>
    <name evidence="6" type="ORF">CBM2613_B50053</name>
</gene>
<dbReference type="SUPFAM" id="SSF48498">
    <property type="entry name" value="Tetracyclin repressor-like, C-terminal domain"/>
    <property type="match status" value="1"/>
</dbReference>
<protein>
    <submittedName>
        <fullName evidence="6">Transcriptional regulator, TetR family</fullName>
    </submittedName>
</protein>
<dbReference type="PROSITE" id="PS50977">
    <property type="entry name" value="HTH_TETR_2"/>
    <property type="match status" value="1"/>
</dbReference>
<dbReference type="InterPro" id="IPR011075">
    <property type="entry name" value="TetR_C"/>
</dbReference>
<evidence type="ECO:0000256" key="4">
    <source>
        <dbReference type="PROSITE-ProRule" id="PRU00335"/>
    </source>
</evidence>
<comment type="caution">
    <text evidence="6">The sequence shown here is derived from an EMBL/GenBank/DDBJ whole genome shotgun (WGS) entry which is preliminary data.</text>
</comment>
<dbReference type="PANTHER" id="PTHR47506:SF6">
    <property type="entry name" value="HTH-TYPE TRANSCRIPTIONAL REPRESSOR NEMR"/>
    <property type="match status" value="1"/>
</dbReference>